<reference evidence="2" key="1">
    <citation type="submission" date="2021-03" db="EMBL/GenBank/DDBJ databases">
        <authorList>
            <person name="Tagirdzhanova G."/>
        </authorList>
    </citation>
    <scope>NUCLEOTIDE SEQUENCE</scope>
</reference>
<keyword evidence="3" id="KW-1185">Reference proteome</keyword>
<proteinExistence type="predicted"/>
<dbReference type="PANTHER" id="PTHR43130">
    <property type="entry name" value="ARAC-FAMILY TRANSCRIPTIONAL REGULATOR"/>
    <property type="match status" value="1"/>
</dbReference>
<dbReference type="InterPro" id="IPR029062">
    <property type="entry name" value="Class_I_gatase-like"/>
</dbReference>
<comment type="caution">
    <text evidence="2">The sequence shown here is derived from an EMBL/GenBank/DDBJ whole genome shotgun (WGS) entry which is preliminary data.</text>
</comment>
<dbReference type="Pfam" id="PF01965">
    <property type="entry name" value="DJ-1_PfpI"/>
    <property type="match status" value="1"/>
</dbReference>
<dbReference type="Proteomes" id="UP000664521">
    <property type="component" value="Unassembled WGS sequence"/>
</dbReference>
<accession>A0A8H3FNK5</accession>
<dbReference type="AlphaFoldDB" id="A0A8H3FNK5"/>
<gene>
    <name evidence="2" type="ORF">HETSPECPRED_006503</name>
</gene>
<sequence length="306" mass="32727">MSAIAIEDAEAGPIEVIQVLIALHPGFGAQELVGPVEVLSSACHKIKDPSPSPSALSYRTKAFEHTIAASTGGVSSSSSLTIKADINYTDAHDDLKEYDVLIVPGGSPKGIDAIIASNAEPIPLLKAFTKLQTTDPSKERTLMSIGTGSLLLGAAGVLQGLAATTHPDFYTKLEIICKDAARRGDLEQTDVMEENYVVNNARFELGENEEENPFILTKRPDGRRKSIARKGSNAWKESVKRRESNARRASLRLGGLRVITSGGITSGLDASLYLVAAMVSHESAQEVARLLQYSWNKGVTVEGIDV</sequence>
<dbReference type="EMBL" id="CAJPDS010000043">
    <property type="protein sequence ID" value="CAF9927090.1"/>
    <property type="molecule type" value="Genomic_DNA"/>
</dbReference>
<organism evidence="2 3">
    <name type="scientific">Heterodermia speciosa</name>
    <dbReference type="NCBI Taxonomy" id="116794"/>
    <lineage>
        <taxon>Eukaryota</taxon>
        <taxon>Fungi</taxon>
        <taxon>Dikarya</taxon>
        <taxon>Ascomycota</taxon>
        <taxon>Pezizomycotina</taxon>
        <taxon>Lecanoromycetes</taxon>
        <taxon>OSLEUM clade</taxon>
        <taxon>Lecanoromycetidae</taxon>
        <taxon>Caliciales</taxon>
        <taxon>Physciaceae</taxon>
        <taxon>Heterodermia</taxon>
    </lineage>
</organism>
<dbReference type="PANTHER" id="PTHR43130:SF3">
    <property type="entry name" value="HTH-TYPE TRANSCRIPTIONAL REGULATOR RV1931C"/>
    <property type="match status" value="1"/>
</dbReference>
<name>A0A8H3FNK5_9LECA</name>
<evidence type="ECO:0000313" key="3">
    <source>
        <dbReference type="Proteomes" id="UP000664521"/>
    </source>
</evidence>
<dbReference type="OrthoDB" id="543156at2759"/>
<feature type="domain" description="DJ-1/PfpI" evidence="1">
    <location>
        <begin position="18"/>
        <end position="179"/>
    </location>
</feature>
<evidence type="ECO:0000313" key="2">
    <source>
        <dbReference type="EMBL" id="CAF9927090.1"/>
    </source>
</evidence>
<evidence type="ECO:0000259" key="1">
    <source>
        <dbReference type="Pfam" id="PF01965"/>
    </source>
</evidence>
<dbReference type="InterPro" id="IPR002818">
    <property type="entry name" value="DJ-1/PfpI"/>
</dbReference>
<dbReference type="Gene3D" id="3.40.50.880">
    <property type="match status" value="1"/>
</dbReference>
<dbReference type="InterPro" id="IPR052158">
    <property type="entry name" value="INH-QAR"/>
</dbReference>
<dbReference type="SUPFAM" id="SSF52317">
    <property type="entry name" value="Class I glutamine amidotransferase-like"/>
    <property type="match status" value="1"/>
</dbReference>
<protein>
    <recommendedName>
        <fullName evidence="1">DJ-1/PfpI domain-containing protein</fullName>
    </recommendedName>
</protein>